<dbReference type="CDD" id="cd04301">
    <property type="entry name" value="NAT_SF"/>
    <property type="match status" value="1"/>
</dbReference>
<protein>
    <submittedName>
        <fullName evidence="4">GNAT family N-acetyltransferase</fullName>
    </submittedName>
</protein>
<gene>
    <name evidence="4" type="ORF">IAC50_06755</name>
</gene>
<evidence type="ECO:0000259" key="3">
    <source>
        <dbReference type="PROSITE" id="PS51186"/>
    </source>
</evidence>
<keyword evidence="2" id="KW-0012">Acyltransferase</keyword>
<dbReference type="InterPro" id="IPR050832">
    <property type="entry name" value="Bact_Acetyltransf"/>
</dbReference>
<reference evidence="4" key="1">
    <citation type="submission" date="2020-10" db="EMBL/GenBank/DDBJ databases">
        <authorList>
            <person name="Gilroy R."/>
        </authorList>
    </citation>
    <scope>NUCLEOTIDE SEQUENCE</scope>
    <source>
        <strain evidence="4">ChiHcec3-6078</strain>
    </source>
</reference>
<evidence type="ECO:0000256" key="1">
    <source>
        <dbReference type="ARBA" id="ARBA00022679"/>
    </source>
</evidence>
<evidence type="ECO:0000313" key="5">
    <source>
        <dbReference type="Proteomes" id="UP000824090"/>
    </source>
</evidence>
<dbReference type="PANTHER" id="PTHR43877">
    <property type="entry name" value="AMINOALKYLPHOSPHONATE N-ACETYLTRANSFERASE-RELATED-RELATED"/>
    <property type="match status" value="1"/>
</dbReference>
<feature type="domain" description="N-acetyltransferase" evidence="3">
    <location>
        <begin position="1"/>
        <end position="144"/>
    </location>
</feature>
<dbReference type="PROSITE" id="PS51186">
    <property type="entry name" value="GNAT"/>
    <property type="match status" value="1"/>
</dbReference>
<evidence type="ECO:0000313" key="4">
    <source>
        <dbReference type="EMBL" id="HIU26172.1"/>
    </source>
</evidence>
<dbReference type="Gene3D" id="3.40.630.30">
    <property type="match status" value="1"/>
</dbReference>
<name>A0A9D1I1S2_9FIRM</name>
<dbReference type="EMBL" id="DVMP01000124">
    <property type="protein sequence ID" value="HIU26172.1"/>
    <property type="molecule type" value="Genomic_DNA"/>
</dbReference>
<keyword evidence="1" id="KW-0808">Transferase</keyword>
<comment type="caution">
    <text evidence="4">The sequence shown here is derived from an EMBL/GenBank/DDBJ whole genome shotgun (WGS) entry which is preliminary data.</text>
</comment>
<proteinExistence type="predicted"/>
<dbReference type="AlphaFoldDB" id="A0A9D1I1S2"/>
<accession>A0A9D1I1S2</accession>
<dbReference type="Pfam" id="PF00583">
    <property type="entry name" value="Acetyltransf_1"/>
    <property type="match status" value="1"/>
</dbReference>
<dbReference type="InterPro" id="IPR016181">
    <property type="entry name" value="Acyl_CoA_acyltransferase"/>
</dbReference>
<sequence>MYRRGSLQDCEGVYRLICEMEEEALPYGIFKEIYEENIRSGDHIFLIWEEENVPAGVIHLRFERQLHHCEKIGEIMELAVSSRWRCGGIGAKLMRAAEETASEEGSPQIEVACNERRTGAHRFYMREGFEKSHGKFSKRLNLPD</sequence>
<dbReference type="InterPro" id="IPR000182">
    <property type="entry name" value="GNAT_dom"/>
</dbReference>
<evidence type="ECO:0000256" key="2">
    <source>
        <dbReference type="ARBA" id="ARBA00023315"/>
    </source>
</evidence>
<dbReference type="SUPFAM" id="SSF55729">
    <property type="entry name" value="Acyl-CoA N-acyltransferases (Nat)"/>
    <property type="match status" value="1"/>
</dbReference>
<organism evidence="4 5">
    <name type="scientific">Candidatus Allocopromorpha excrementigallinarum</name>
    <dbReference type="NCBI Taxonomy" id="2840742"/>
    <lineage>
        <taxon>Bacteria</taxon>
        <taxon>Bacillati</taxon>
        <taxon>Bacillota</taxon>
        <taxon>Clostridia</taxon>
        <taxon>Eubacteriales</taxon>
        <taxon>Eubacteriaceae</taxon>
        <taxon>Eubacteriaceae incertae sedis</taxon>
        <taxon>Candidatus Allocopromorpha</taxon>
    </lineage>
</organism>
<dbReference type="GO" id="GO:0016747">
    <property type="term" value="F:acyltransferase activity, transferring groups other than amino-acyl groups"/>
    <property type="evidence" value="ECO:0007669"/>
    <property type="project" value="InterPro"/>
</dbReference>
<dbReference type="PANTHER" id="PTHR43877:SF2">
    <property type="entry name" value="AMINOALKYLPHOSPHONATE N-ACETYLTRANSFERASE-RELATED"/>
    <property type="match status" value="1"/>
</dbReference>
<dbReference type="Proteomes" id="UP000824090">
    <property type="component" value="Unassembled WGS sequence"/>
</dbReference>
<reference evidence="4" key="2">
    <citation type="journal article" date="2021" name="PeerJ">
        <title>Extensive microbial diversity within the chicken gut microbiome revealed by metagenomics and culture.</title>
        <authorList>
            <person name="Gilroy R."/>
            <person name="Ravi A."/>
            <person name="Getino M."/>
            <person name="Pursley I."/>
            <person name="Horton D.L."/>
            <person name="Alikhan N.F."/>
            <person name="Baker D."/>
            <person name="Gharbi K."/>
            <person name="Hall N."/>
            <person name="Watson M."/>
            <person name="Adriaenssens E.M."/>
            <person name="Foster-Nyarko E."/>
            <person name="Jarju S."/>
            <person name="Secka A."/>
            <person name="Antonio M."/>
            <person name="Oren A."/>
            <person name="Chaudhuri R.R."/>
            <person name="La Ragione R."/>
            <person name="Hildebrand F."/>
            <person name="Pallen M.J."/>
        </authorList>
    </citation>
    <scope>NUCLEOTIDE SEQUENCE</scope>
    <source>
        <strain evidence="4">ChiHcec3-6078</strain>
    </source>
</reference>